<evidence type="ECO:0000256" key="4">
    <source>
        <dbReference type="ARBA" id="ARBA00023136"/>
    </source>
</evidence>
<dbReference type="SUPFAM" id="SSF48452">
    <property type="entry name" value="TPR-like"/>
    <property type="match status" value="1"/>
</dbReference>
<name>A0ABT3PQ36_9BACT</name>
<dbReference type="CDD" id="cd08977">
    <property type="entry name" value="SusD"/>
    <property type="match status" value="1"/>
</dbReference>
<protein>
    <submittedName>
        <fullName evidence="8">RagB/SusD family nutrient uptake outer membrane protein</fullName>
    </submittedName>
</protein>
<dbReference type="InterPro" id="IPR011990">
    <property type="entry name" value="TPR-like_helical_dom_sf"/>
</dbReference>
<evidence type="ECO:0000313" key="8">
    <source>
        <dbReference type="EMBL" id="MCW9707946.1"/>
    </source>
</evidence>
<dbReference type="RefSeq" id="WP_265766732.1">
    <property type="nucleotide sequence ID" value="NZ_JAGGJA010000009.1"/>
</dbReference>
<comment type="caution">
    <text evidence="8">The sequence shown here is derived from an EMBL/GenBank/DDBJ whole genome shotgun (WGS) entry which is preliminary data.</text>
</comment>
<dbReference type="Gene3D" id="1.25.40.390">
    <property type="match status" value="1"/>
</dbReference>
<comment type="similarity">
    <text evidence="2">Belongs to the SusD family.</text>
</comment>
<feature type="domain" description="RagB/SusD" evidence="6">
    <location>
        <begin position="337"/>
        <end position="471"/>
    </location>
</feature>
<comment type="subcellular location">
    <subcellularLocation>
        <location evidence="1">Cell outer membrane</location>
    </subcellularLocation>
</comment>
<organism evidence="8 9">
    <name type="scientific">Fodinibius salsisoli</name>
    <dbReference type="NCBI Taxonomy" id="2820877"/>
    <lineage>
        <taxon>Bacteria</taxon>
        <taxon>Pseudomonadati</taxon>
        <taxon>Balneolota</taxon>
        <taxon>Balneolia</taxon>
        <taxon>Balneolales</taxon>
        <taxon>Balneolaceae</taxon>
        <taxon>Fodinibius</taxon>
    </lineage>
</organism>
<dbReference type="InterPro" id="IPR033985">
    <property type="entry name" value="SusD-like_N"/>
</dbReference>
<evidence type="ECO:0000256" key="3">
    <source>
        <dbReference type="ARBA" id="ARBA00022729"/>
    </source>
</evidence>
<sequence>MKRLLLIVLSLGMTALLYISCTDSFLETTNENSVNSNTFYQTPEDALASVNSAYAMLQAHGLWGRSIFFLLDFAGKEVGTTANTQGPPLELLNHTYTSSGNTHITTPWSNIYDMISKANSTILNVSEMENIDQGLQSRIIAESQFLRGLGYFYINAIYGGGPLRTEENLEEINLPRSSAEEIWTQVENDLSAAFPNLPAKGEYSEADIGRATSGAARALLGKAHLYQEEWSDAETQFQAVIGSGNYHLIQADEFGSDPVAAMRSNHDPNVGNNDEAVFEVQFSAGTGFGWSTDGTGLNETSIRPQEYGVNGFAFYNATPASDLIDAYNSDDPRLEAFYFGPNSTYQGEPYPFEQDGWAWKKYQKTDEAEQSESNANMDVIRYADVLLMMAEAKIQQGQVAEGVEYINQVRRRADPSGTILPDRATSASQQQAMEFLIEERRLELAGEQTRFFDLVRWGIAAEELSTFQEGKHEVFPIPQDEINANTEISQEDQNPGY</sequence>
<accession>A0ABT3PQ36</accession>
<evidence type="ECO:0000259" key="6">
    <source>
        <dbReference type="Pfam" id="PF07980"/>
    </source>
</evidence>
<dbReference type="Pfam" id="PF07980">
    <property type="entry name" value="SusD_RagB"/>
    <property type="match status" value="1"/>
</dbReference>
<evidence type="ECO:0000256" key="1">
    <source>
        <dbReference type="ARBA" id="ARBA00004442"/>
    </source>
</evidence>
<proteinExistence type="inferred from homology"/>
<keyword evidence="4" id="KW-0472">Membrane</keyword>
<feature type="domain" description="SusD-like N-terminal" evidence="7">
    <location>
        <begin position="89"/>
        <end position="223"/>
    </location>
</feature>
<evidence type="ECO:0000256" key="5">
    <source>
        <dbReference type="ARBA" id="ARBA00023237"/>
    </source>
</evidence>
<evidence type="ECO:0000259" key="7">
    <source>
        <dbReference type="Pfam" id="PF14322"/>
    </source>
</evidence>
<keyword evidence="9" id="KW-1185">Reference proteome</keyword>
<dbReference type="Proteomes" id="UP001207918">
    <property type="component" value="Unassembled WGS sequence"/>
</dbReference>
<keyword evidence="5" id="KW-0998">Cell outer membrane</keyword>
<dbReference type="Pfam" id="PF14322">
    <property type="entry name" value="SusD-like_3"/>
    <property type="match status" value="1"/>
</dbReference>
<keyword evidence="3" id="KW-0732">Signal</keyword>
<dbReference type="EMBL" id="JAGGJA010000009">
    <property type="protein sequence ID" value="MCW9707946.1"/>
    <property type="molecule type" value="Genomic_DNA"/>
</dbReference>
<gene>
    <name evidence="8" type="ORF">J6I44_13850</name>
</gene>
<evidence type="ECO:0000313" key="9">
    <source>
        <dbReference type="Proteomes" id="UP001207918"/>
    </source>
</evidence>
<dbReference type="InterPro" id="IPR012944">
    <property type="entry name" value="SusD_RagB_dom"/>
</dbReference>
<evidence type="ECO:0000256" key="2">
    <source>
        <dbReference type="ARBA" id="ARBA00006275"/>
    </source>
</evidence>
<reference evidence="8 9" key="1">
    <citation type="submission" date="2021-03" db="EMBL/GenBank/DDBJ databases">
        <title>Aliifodinibius sp. nov., a new bacterium isolated from saline soil.</title>
        <authorList>
            <person name="Galisteo C."/>
            <person name="De La Haba R."/>
            <person name="Sanchez-Porro C."/>
            <person name="Ventosa A."/>
        </authorList>
    </citation>
    <scope>NUCLEOTIDE SEQUENCE [LARGE SCALE GENOMIC DNA]</scope>
    <source>
        <strain evidence="8 9">1BSP15-2V2</strain>
    </source>
</reference>